<evidence type="ECO:0000313" key="5">
    <source>
        <dbReference type="Proteomes" id="UP000000768"/>
    </source>
</evidence>
<feature type="compositionally biased region" description="Basic and acidic residues" evidence="1">
    <location>
        <begin position="302"/>
        <end position="311"/>
    </location>
</feature>
<dbReference type="InterPro" id="IPR008480">
    <property type="entry name" value="DUF761_pln"/>
</dbReference>
<dbReference type="eggNOG" id="ENOG502S54W">
    <property type="taxonomic scope" value="Eukaryota"/>
</dbReference>
<protein>
    <recommendedName>
        <fullName evidence="3">DUF4408 domain-containing protein</fullName>
    </recommendedName>
</protein>
<reference evidence="5" key="2">
    <citation type="journal article" date="2018" name="Plant J.">
        <title>The Sorghum bicolor reference genome: improved assembly, gene annotations, a transcriptome atlas, and signatures of genome organization.</title>
        <authorList>
            <person name="McCormick R.F."/>
            <person name="Truong S.K."/>
            <person name="Sreedasyam A."/>
            <person name="Jenkins J."/>
            <person name="Shu S."/>
            <person name="Sims D."/>
            <person name="Kennedy M."/>
            <person name="Amirebrahimi M."/>
            <person name="Weers B.D."/>
            <person name="McKinley B."/>
            <person name="Mattison A."/>
            <person name="Morishige D.T."/>
            <person name="Grimwood J."/>
            <person name="Schmutz J."/>
            <person name="Mullet J.E."/>
        </authorList>
    </citation>
    <scope>NUCLEOTIDE SEQUENCE [LARGE SCALE GENOMIC DNA]</scope>
    <source>
        <strain evidence="5">cv. BTx623</strain>
    </source>
</reference>
<keyword evidence="2" id="KW-1133">Transmembrane helix</keyword>
<dbReference type="AlphaFoldDB" id="A0A1Z5R3P4"/>
<name>A0A1Z5R3P4_SORBI</name>
<dbReference type="PANTHER" id="PTHR33098:SF53">
    <property type="entry name" value="OS05G0540900 PROTEIN"/>
    <property type="match status" value="1"/>
</dbReference>
<dbReference type="EMBL" id="CM000768">
    <property type="protein sequence ID" value="OQU78367.1"/>
    <property type="molecule type" value="Genomic_DNA"/>
</dbReference>
<evidence type="ECO:0000313" key="4">
    <source>
        <dbReference type="EMBL" id="OQU78367.1"/>
    </source>
</evidence>
<feature type="compositionally biased region" description="Basic and acidic residues" evidence="1">
    <location>
        <begin position="318"/>
        <end position="328"/>
    </location>
</feature>
<dbReference type="Gramene" id="OQU78367">
    <property type="protein sequence ID" value="OQU78367"/>
    <property type="gene ID" value="SORBI_3009G214300"/>
</dbReference>
<dbReference type="Pfam" id="PF05553">
    <property type="entry name" value="DUF761"/>
    <property type="match status" value="1"/>
</dbReference>
<organism evidence="4 5">
    <name type="scientific">Sorghum bicolor</name>
    <name type="common">Sorghum</name>
    <name type="synonym">Sorghum vulgare</name>
    <dbReference type="NCBI Taxonomy" id="4558"/>
    <lineage>
        <taxon>Eukaryota</taxon>
        <taxon>Viridiplantae</taxon>
        <taxon>Streptophyta</taxon>
        <taxon>Embryophyta</taxon>
        <taxon>Tracheophyta</taxon>
        <taxon>Spermatophyta</taxon>
        <taxon>Magnoliopsida</taxon>
        <taxon>Liliopsida</taxon>
        <taxon>Poales</taxon>
        <taxon>Poaceae</taxon>
        <taxon>PACMAD clade</taxon>
        <taxon>Panicoideae</taxon>
        <taxon>Andropogonodae</taxon>
        <taxon>Andropogoneae</taxon>
        <taxon>Sorghinae</taxon>
        <taxon>Sorghum</taxon>
    </lineage>
</organism>
<sequence length="515" mass="56556">MDSADAATPAPLGAWAWIRGYFTPATLFLVVNLVIGTIALTSRATQQRRRREHYYHDDAHGPGHHLQEEPLHPQMEQPGYGHYYHPEQTLYAAPPPPAPLARTSSVLDRLRSLGLYRFRSGEFPPEYGAAAAAAAAPNYAQDVSAPVGEEETTATAHYARSRSEPAPSAREDERRPALPRVKKSGPEVRKSQVAPAPPRVVKAVAEVDDSVEEAGAEEAVGGFRRVPSPLQQEYHYQEDYVPPPARARARAPAAPAPLQRTSSVLDRLRSLGLYGFLAPDQPTAAAPVPATDAFATHGDENRHAHYDRSRSEPAPVQGKKEKKQEAKSRMAKSGSETRKTPAPRPVEAGGECVNARAEAFIDSFRQQQQQVVQHYQEEEYVPPPAPAPLSRTSSVLDRLRSFGLYRFRSGDLGPDLPAAADTDEKEKEQTAHYGRSRSEPAREQGKKTNKQEARMSKSSSSGVVEEAAAAETEQCVDARADDFINKFRQQLQLQRLNSLLNYKEMLNRGGGGGKQ</sequence>
<dbReference type="InterPro" id="IPR025520">
    <property type="entry name" value="DUF4408"/>
</dbReference>
<feature type="domain" description="DUF4408" evidence="3">
    <location>
        <begin position="15"/>
        <end position="43"/>
    </location>
</feature>
<keyword evidence="2" id="KW-0812">Transmembrane</keyword>
<dbReference type="Proteomes" id="UP000000768">
    <property type="component" value="Chromosome 9"/>
</dbReference>
<dbReference type="OrthoDB" id="1685070at2759"/>
<proteinExistence type="predicted"/>
<keyword evidence="5" id="KW-1185">Reference proteome</keyword>
<gene>
    <name evidence="4" type="ORF">SORBI_3009G214300</name>
</gene>
<feature type="transmembrane region" description="Helical" evidence="2">
    <location>
        <begin position="20"/>
        <end position="41"/>
    </location>
</feature>
<dbReference type="OMA" id="GAWAWIR"/>
<evidence type="ECO:0000256" key="1">
    <source>
        <dbReference type="SAM" id="MobiDB-lite"/>
    </source>
</evidence>
<dbReference type="PANTHER" id="PTHR33098">
    <property type="entry name" value="COTTON FIBER (DUF761)"/>
    <property type="match status" value="1"/>
</dbReference>
<feature type="compositionally biased region" description="Basic and acidic residues" evidence="1">
    <location>
        <begin position="422"/>
        <end position="455"/>
    </location>
</feature>
<dbReference type="InParanoid" id="A0A1Z5R3P4"/>
<keyword evidence="2" id="KW-0472">Membrane</keyword>
<dbReference type="KEGG" id="sbi:8061076"/>
<evidence type="ECO:0000259" key="3">
    <source>
        <dbReference type="Pfam" id="PF14364"/>
    </source>
</evidence>
<evidence type="ECO:0000256" key="2">
    <source>
        <dbReference type="SAM" id="Phobius"/>
    </source>
</evidence>
<accession>A0A1Z5R3P4</accession>
<feature type="region of interest" description="Disordered" evidence="1">
    <location>
        <begin position="410"/>
        <end position="472"/>
    </location>
</feature>
<feature type="compositionally biased region" description="Low complexity" evidence="1">
    <location>
        <begin position="458"/>
        <end position="472"/>
    </location>
</feature>
<dbReference type="Pfam" id="PF14364">
    <property type="entry name" value="DUF4408"/>
    <property type="match status" value="1"/>
</dbReference>
<reference evidence="4 5" key="1">
    <citation type="journal article" date="2009" name="Nature">
        <title>The Sorghum bicolor genome and the diversification of grasses.</title>
        <authorList>
            <person name="Paterson A.H."/>
            <person name="Bowers J.E."/>
            <person name="Bruggmann R."/>
            <person name="Dubchak I."/>
            <person name="Grimwood J."/>
            <person name="Gundlach H."/>
            <person name="Haberer G."/>
            <person name="Hellsten U."/>
            <person name="Mitros T."/>
            <person name="Poliakov A."/>
            <person name="Schmutz J."/>
            <person name="Spannagl M."/>
            <person name="Tang H."/>
            <person name="Wang X."/>
            <person name="Wicker T."/>
            <person name="Bharti A.K."/>
            <person name="Chapman J."/>
            <person name="Feltus F.A."/>
            <person name="Gowik U."/>
            <person name="Grigoriev I.V."/>
            <person name="Lyons E."/>
            <person name="Maher C.A."/>
            <person name="Martis M."/>
            <person name="Narechania A."/>
            <person name="Otillar R.P."/>
            <person name="Penning B.W."/>
            <person name="Salamov A.A."/>
            <person name="Wang Y."/>
            <person name="Zhang L."/>
            <person name="Carpita N.C."/>
            <person name="Freeling M."/>
            <person name="Gingle A.R."/>
            <person name="Hash C.T."/>
            <person name="Keller B."/>
            <person name="Klein P."/>
            <person name="Kresovich S."/>
            <person name="McCann M.C."/>
            <person name="Ming R."/>
            <person name="Peterson D.G."/>
            <person name="Mehboob-ur-Rahman"/>
            <person name="Ware D."/>
            <person name="Westhoff P."/>
            <person name="Mayer K.F."/>
            <person name="Messing J."/>
            <person name="Rokhsar D.S."/>
        </authorList>
    </citation>
    <scope>NUCLEOTIDE SEQUENCE [LARGE SCALE GENOMIC DNA]</scope>
    <source>
        <strain evidence="5">cv. BTx623</strain>
    </source>
</reference>
<feature type="region of interest" description="Disordered" evidence="1">
    <location>
        <begin position="302"/>
        <end position="351"/>
    </location>
</feature>
<feature type="region of interest" description="Disordered" evidence="1">
    <location>
        <begin position="143"/>
        <end position="196"/>
    </location>
</feature>